<comment type="caution">
    <text evidence="2">The sequence shown here is derived from an EMBL/GenBank/DDBJ whole genome shotgun (WGS) entry which is preliminary data.</text>
</comment>
<keyword evidence="1" id="KW-0175">Coiled coil</keyword>
<evidence type="ECO:0000313" key="2">
    <source>
        <dbReference type="EMBL" id="GAF81591.1"/>
    </source>
</evidence>
<dbReference type="AlphaFoldDB" id="X0T2M5"/>
<evidence type="ECO:0000256" key="1">
    <source>
        <dbReference type="SAM" id="Coils"/>
    </source>
</evidence>
<protein>
    <submittedName>
        <fullName evidence="2">Uncharacterized protein</fullName>
    </submittedName>
</protein>
<organism evidence="2">
    <name type="scientific">marine sediment metagenome</name>
    <dbReference type="NCBI Taxonomy" id="412755"/>
    <lineage>
        <taxon>unclassified sequences</taxon>
        <taxon>metagenomes</taxon>
        <taxon>ecological metagenomes</taxon>
    </lineage>
</organism>
<name>X0T2M5_9ZZZZ</name>
<proteinExistence type="predicted"/>
<sequence>MKNVIQIKNDIEIIDNTHKDFLTRREIVKLGKRRAFLYQAFLYRETEPKKQNLHNQIKQVKEQLKEIYEKYPALEKMTQYSKGTKAIYRKLGIDNKKNQLNLLNYLLDD</sequence>
<reference evidence="2" key="1">
    <citation type="journal article" date="2014" name="Front. Microbiol.">
        <title>High frequency of phylogenetically diverse reductive dehalogenase-homologous genes in deep subseafloor sedimentary metagenomes.</title>
        <authorList>
            <person name="Kawai M."/>
            <person name="Futagami T."/>
            <person name="Toyoda A."/>
            <person name="Takaki Y."/>
            <person name="Nishi S."/>
            <person name="Hori S."/>
            <person name="Arai W."/>
            <person name="Tsubouchi T."/>
            <person name="Morono Y."/>
            <person name="Uchiyama I."/>
            <person name="Ito T."/>
            <person name="Fujiyama A."/>
            <person name="Inagaki F."/>
            <person name="Takami H."/>
        </authorList>
    </citation>
    <scope>NUCLEOTIDE SEQUENCE</scope>
    <source>
        <strain evidence="2">Expedition CK06-06</strain>
    </source>
</reference>
<feature type="coiled-coil region" evidence="1">
    <location>
        <begin position="50"/>
        <end position="77"/>
    </location>
</feature>
<dbReference type="EMBL" id="BARS01002129">
    <property type="protein sequence ID" value="GAF81591.1"/>
    <property type="molecule type" value="Genomic_DNA"/>
</dbReference>
<accession>X0T2M5</accession>
<gene>
    <name evidence="2" type="ORF">S01H1_03983</name>
</gene>